<protein>
    <submittedName>
        <fullName evidence="2">Uncharacterized protein</fullName>
    </submittedName>
</protein>
<sequence length="138" mass="14511">MQPGWKPLTAGTGQSNGGVWLTPDGWVVKRLLPGVADPRHHADSERHLDGSGPGDSDGSGRLGAGAGAVCARSCGRASLGARQVLRDRLETVAGRGGWVALDRVDRLGPAWRHAVRNLWVRRDDVVIEAASDGGSFAE</sequence>
<feature type="compositionally biased region" description="Gly residues" evidence="1">
    <location>
        <begin position="51"/>
        <end position="63"/>
    </location>
</feature>
<comment type="caution">
    <text evidence="2">The sequence shown here is derived from an EMBL/GenBank/DDBJ whole genome shotgun (WGS) entry which is preliminary data.</text>
</comment>
<dbReference type="EMBL" id="BAAANE010000009">
    <property type="protein sequence ID" value="GAA1652824.1"/>
    <property type="molecule type" value="Genomic_DNA"/>
</dbReference>
<evidence type="ECO:0000256" key="1">
    <source>
        <dbReference type="SAM" id="MobiDB-lite"/>
    </source>
</evidence>
<reference evidence="3" key="1">
    <citation type="journal article" date="2019" name="Int. J. Syst. Evol. Microbiol.">
        <title>The Global Catalogue of Microorganisms (GCM) 10K type strain sequencing project: providing services to taxonomists for standard genome sequencing and annotation.</title>
        <authorList>
            <consortium name="The Broad Institute Genomics Platform"/>
            <consortium name="The Broad Institute Genome Sequencing Center for Infectious Disease"/>
            <person name="Wu L."/>
            <person name="Ma J."/>
        </authorList>
    </citation>
    <scope>NUCLEOTIDE SEQUENCE [LARGE SCALE GENOMIC DNA]</scope>
    <source>
        <strain evidence="3">JCM 14306</strain>
    </source>
</reference>
<organism evidence="2 3">
    <name type="scientific">Kribbella alba</name>
    <dbReference type="NCBI Taxonomy" id="190197"/>
    <lineage>
        <taxon>Bacteria</taxon>
        <taxon>Bacillati</taxon>
        <taxon>Actinomycetota</taxon>
        <taxon>Actinomycetes</taxon>
        <taxon>Propionibacteriales</taxon>
        <taxon>Kribbellaceae</taxon>
        <taxon>Kribbella</taxon>
    </lineage>
</organism>
<accession>A0ABP4RJ39</accession>
<feature type="compositionally biased region" description="Basic and acidic residues" evidence="1">
    <location>
        <begin position="37"/>
        <end position="49"/>
    </location>
</feature>
<evidence type="ECO:0000313" key="3">
    <source>
        <dbReference type="Proteomes" id="UP001501319"/>
    </source>
</evidence>
<proteinExistence type="predicted"/>
<dbReference type="Proteomes" id="UP001501319">
    <property type="component" value="Unassembled WGS sequence"/>
</dbReference>
<name>A0ABP4RJ39_9ACTN</name>
<feature type="region of interest" description="Disordered" evidence="1">
    <location>
        <begin position="37"/>
        <end position="63"/>
    </location>
</feature>
<evidence type="ECO:0000313" key="2">
    <source>
        <dbReference type="EMBL" id="GAA1652824.1"/>
    </source>
</evidence>
<gene>
    <name evidence="2" type="ORF">GCM10009744_51000</name>
</gene>
<keyword evidence="3" id="KW-1185">Reference proteome</keyword>